<keyword evidence="1" id="KW-0732">Signal</keyword>
<protein>
    <submittedName>
        <fullName evidence="2">Uncharacterized protein</fullName>
    </submittedName>
</protein>
<feature type="signal peptide" evidence="1">
    <location>
        <begin position="1"/>
        <end position="18"/>
    </location>
</feature>
<gene>
    <name evidence="2" type="ORF">BDV26DRAFT_292183</name>
</gene>
<evidence type="ECO:0000313" key="3">
    <source>
        <dbReference type="Proteomes" id="UP000326198"/>
    </source>
</evidence>
<keyword evidence="3" id="KW-1185">Reference proteome</keyword>
<organism evidence="2 3">
    <name type="scientific">Aspergillus bertholletiae</name>
    <dbReference type="NCBI Taxonomy" id="1226010"/>
    <lineage>
        <taxon>Eukaryota</taxon>
        <taxon>Fungi</taxon>
        <taxon>Dikarya</taxon>
        <taxon>Ascomycota</taxon>
        <taxon>Pezizomycotina</taxon>
        <taxon>Eurotiomycetes</taxon>
        <taxon>Eurotiomycetidae</taxon>
        <taxon>Eurotiales</taxon>
        <taxon>Aspergillaceae</taxon>
        <taxon>Aspergillus</taxon>
        <taxon>Aspergillus subgen. Circumdati</taxon>
    </lineage>
</organism>
<evidence type="ECO:0000256" key="1">
    <source>
        <dbReference type="SAM" id="SignalP"/>
    </source>
</evidence>
<feature type="chain" id="PRO_5024961359" evidence="1">
    <location>
        <begin position="19"/>
        <end position="95"/>
    </location>
</feature>
<proteinExistence type="predicted"/>
<dbReference type="EMBL" id="ML736207">
    <property type="protein sequence ID" value="KAE8378516.1"/>
    <property type="molecule type" value="Genomic_DNA"/>
</dbReference>
<name>A0A5N7B9T1_9EURO</name>
<reference evidence="2 3" key="1">
    <citation type="submission" date="2019-04" db="EMBL/GenBank/DDBJ databases">
        <title>Friends and foes A comparative genomics studyof 23 Aspergillus species from section Flavi.</title>
        <authorList>
            <consortium name="DOE Joint Genome Institute"/>
            <person name="Kjaerbolling I."/>
            <person name="Vesth T."/>
            <person name="Frisvad J.C."/>
            <person name="Nybo J.L."/>
            <person name="Theobald S."/>
            <person name="Kildgaard S."/>
            <person name="Isbrandt T."/>
            <person name="Kuo A."/>
            <person name="Sato A."/>
            <person name="Lyhne E.K."/>
            <person name="Kogle M.E."/>
            <person name="Wiebenga A."/>
            <person name="Kun R.S."/>
            <person name="Lubbers R.J."/>
            <person name="Makela M.R."/>
            <person name="Barry K."/>
            <person name="Chovatia M."/>
            <person name="Clum A."/>
            <person name="Daum C."/>
            <person name="Haridas S."/>
            <person name="He G."/>
            <person name="LaButti K."/>
            <person name="Lipzen A."/>
            <person name="Mondo S."/>
            <person name="Riley R."/>
            <person name="Salamov A."/>
            <person name="Simmons B.A."/>
            <person name="Magnuson J.K."/>
            <person name="Henrissat B."/>
            <person name="Mortensen U.H."/>
            <person name="Larsen T.O."/>
            <person name="Devries R.P."/>
            <person name="Grigoriev I.V."/>
            <person name="Machida M."/>
            <person name="Baker S.E."/>
            <person name="Andersen M.R."/>
        </authorList>
    </citation>
    <scope>NUCLEOTIDE SEQUENCE [LARGE SCALE GENOMIC DNA]</scope>
    <source>
        <strain evidence="2 3">IBT 29228</strain>
    </source>
</reference>
<sequence>MKSFGILAILASLGLALAVPTCPEGGAAAGVYGVFLSVRLPSVEAKANSTLGSGVNGKETGVSAIARSDDDFCVSNTHDNLGRIGFSSCLDTDFP</sequence>
<dbReference type="Proteomes" id="UP000326198">
    <property type="component" value="Unassembled WGS sequence"/>
</dbReference>
<evidence type="ECO:0000313" key="2">
    <source>
        <dbReference type="EMBL" id="KAE8378516.1"/>
    </source>
</evidence>
<accession>A0A5N7B9T1</accession>
<dbReference type="AlphaFoldDB" id="A0A5N7B9T1"/>